<gene>
    <name evidence="2" type="ORF">DUI87_31574</name>
</gene>
<dbReference type="EMBL" id="QRBI01000231">
    <property type="protein sequence ID" value="RMB92045.1"/>
    <property type="molecule type" value="Genomic_DNA"/>
</dbReference>
<comment type="caution">
    <text evidence="2">The sequence shown here is derived from an EMBL/GenBank/DDBJ whole genome shotgun (WGS) entry which is preliminary data.</text>
</comment>
<dbReference type="Proteomes" id="UP000269221">
    <property type="component" value="Unassembled WGS sequence"/>
</dbReference>
<sequence>MGGIFGKNKRSCLFPRVVYRAKGRKAARVCCDAATWTGERHFHSARIGRTPRGFEPPAAKLVLEASGSESGGEEGFSAASPRARHSEVSAPAAAGDTRGAELSQQPEAKPHPELLKHQGLTGEAPRSPNPQESGEAGAALSPPGSSLPPELQRGVTPLTWTTVEVDVHVSADGHEEPGRGQAAAKPELLSGDTTAASCPLEEPEVPLKAAEPGEGVTNGRRAAQEQGGEESEASPDLQLGQGEVPAPEGVKGAAGEPEQAEEMAEAAGDGQTSEEIPACLPETQGEEEEIQASSEGKTGGALKEHTGAGAATTEHTEGLSGSAPPSCQGGMPKAARALKDQQSGGW</sequence>
<dbReference type="OrthoDB" id="9219157at2759"/>
<evidence type="ECO:0000313" key="3">
    <source>
        <dbReference type="Proteomes" id="UP000269221"/>
    </source>
</evidence>
<protein>
    <submittedName>
        <fullName evidence="2">Uncharacterized protein</fullName>
    </submittedName>
</protein>
<name>A0A3M0ITS4_HIRRU</name>
<feature type="region of interest" description="Disordered" evidence="1">
    <location>
        <begin position="65"/>
        <end position="346"/>
    </location>
</feature>
<feature type="compositionally biased region" description="Low complexity" evidence="1">
    <location>
        <begin position="133"/>
        <end position="151"/>
    </location>
</feature>
<accession>A0A3M0ITS4</accession>
<proteinExistence type="predicted"/>
<evidence type="ECO:0000256" key="1">
    <source>
        <dbReference type="SAM" id="MobiDB-lite"/>
    </source>
</evidence>
<feature type="compositionally biased region" description="Basic and acidic residues" evidence="1">
    <location>
        <begin position="165"/>
        <end position="178"/>
    </location>
</feature>
<evidence type="ECO:0000313" key="2">
    <source>
        <dbReference type="EMBL" id="RMB92045.1"/>
    </source>
</evidence>
<reference evidence="2 3" key="1">
    <citation type="submission" date="2018-07" db="EMBL/GenBank/DDBJ databases">
        <title>A high quality draft genome assembly of the barn swallow (H. rustica rustica).</title>
        <authorList>
            <person name="Formenti G."/>
            <person name="Chiara M."/>
            <person name="Poveda L."/>
            <person name="Francoijs K.-J."/>
            <person name="Bonisoli-Alquati A."/>
            <person name="Canova L."/>
            <person name="Gianfranceschi L."/>
            <person name="Horner D.S."/>
            <person name="Saino N."/>
        </authorList>
    </citation>
    <scope>NUCLEOTIDE SEQUENCE [LARGE SCALE GENOMIC DNA]</scope>
    <source>
        <strain evidence="2">Chelidonia</strain>
        <tissue evidence="2">Blood</tissue>
    </source>
</reference>
<dbReference type="AlphaFoldDB" id="A0A3M0ITS4"/>
<keyword evidence="3" id="KW-1185">Reference proteome</keyword>
<organism evidence="2 3">
    <name type="scientific">Hirundo rustica rustica</name>
    <dbReference type="NCBI Taxonomy" id="333673"/>
    <lineage>
        <taxon>Eukaryota</taxon>
        <taxon>Metazoa</taxon>
        <taxon>Chordata</taxon>
        <taxon>Craniata</taxon>
        <taxon>Vertebrata</taxon>
        <taxon>Euteleostomi</taxon>
        <taxon>Archelosauria</taxon>
        <taxon>Archosauria</taxon>
        <taxon>Dinosauria</taxon>
        <taxon>Saurischia</taxon>
        <taxon>Theropoda</taxon>
        <taxon>Coelurosauria</taxon>
        <taxon>Aves</taxon>
        <taxon>Neognathae</taxon>
        <taxon>Neoaves</taxon>
        <taxon>Telluraves</taxon>
        <taxon>Australaves</taxon>
        <taxon>Passeriformes</taxon>
        <taxon>Sylvioidea</taxon>
        <taxon>Hirundinidae</taxon>
        <taxon>Hirundo</taxon>
    </lineage>
</organism>